<protein>
    <submittedName>
        <fullName evidence="1">C-factor</fullName>
    </submittedName>
</protein>
<dbReference type="Proteomes" id="UP001055072">
    <property type="component" value="Unassembled WGS sequence"/>
</dbReference>
<organism evidence="1 2">
    <name type="scientific">Irpex rosettiformis</name>
    <dbReference type="NCBI Taxonomy" id="378272"/>
    <lineage>
        <taxon>Eukaryota</taxon>
        <taxon>Fungi</taxon>
        <taxon>Dikarya</taxon>
        <taxon>Basidiomycota</taxon>
        <taxon>Agaricomycotina</taxon>
        <taxon>Agaricomycetes</taxon>
        <taxon>Polyporales</taxon>
        <taxon>Irpicaceae</taxon>
        <taxon>Irpex</taxon>
    </lineage>
</organism>
<dbReference type="EMBL" id="MU274958">
    <property type="protein sequence ID" value="KAI0083640.1"/>
    <property type="molecule type" value="Genomic_DNA"/>
</dbReference>
<proteinExistence type="predicted"/>
<keyword evidence="2" id="KW-1185">Reference proteome</keyword>
<comment type="caution">
    <text evidence="1">The sequence shown here is derived from an EMBL/GenBank/DDBJ whole genome shotgun (WGS) entry which is preliminary data.</text>
</comment>
<gene>
    <name evidence="1" type="ORF">BDY19DRAFT_998420</name>
</gene>
<reference evidence="1" key="1">
    <citation type="journal article" date="2021" name="Environ. Microbiol.">
        <title>Gene family expansions and transcriptome signatures uncover fungal adaptations to wood decay.</title>
        <authorList>
            <person name="Hage H."/>
            <person name="Miyauchi S."/>
            <person name="Viragh M."/>
            <person name="Drula E."/>
            <person name="Min B."/>
            <person name="Chaduli D."/>
            <person name="Navarro D."/>
            <person name="Favel A."/>
            <person name="Norest M."/>
            <person name="Lesage-Meessen L."/>
            <person name="Balint B."/>
            <person name="Merenyi Z."/>
            <person name="de Eugenio L."/>
            <person name="Morin E."/>
            <person name="Martinez A.T."/>
            <person name="Baldrian P."/>
            <person name="Stursova M."/>
            <person name="Martinez M.J."/>
            <person name="Novotny C."/>
            <person name="Magnuson J.K."/>
            <person name="Spatafora J.W."/>
            <person name="Maurice S."/>
            <person name="Pangilinan J."/>
            <person name="Andreopoulos W."/>
            <person name="LaButti K."/>
            <person name="Hundley H."/>
            <person name="Na H."/>
            <person name="Kuo A."/>
            <person name="Barry K."/>
            <person name="Lipzen A."/>
            <person name="Henrissat B."/>
            <person name="Riley R."/>
            <person name="Ahrendt S."/>
            <person name="Nagy L.G."/>
            <person name="Grigoriev I.V."/>
            <person name="Martin F."/>
            <person name="Rosso M.N."/>
        </authorList>
    </citation>
    <scope>NUCLEOTIDE SEQUENCE</scope>
    <source>
        <strain evidence="1">CBS 384.51</strain>
    </source>
</reference>
<evidence type="ECO:0000313" key="2">
    <source>
        <dbReference type="Proteomes" id="UP001055072"/>
    </source>
</evidence>
<evidence type="ECO:0000313" key="1">
    <source>
        <dbReference type="EMBL" id="KAI0083640.1"/>
    </source>
</evidence>
<accession>A0ACB8TNW1</accession>
<sequence length="236" mass="25355">MPDNLTWFITGTSRGIGLEFVRQLVAEPTNLVIATCRTPDKATELNDLKSGAKGELHILPLDTSSMEAIEGVVGHVQGILGDRGLDYLINNAAVNLADDRAFNFKPDDLLKTFNVNVVGPAHLAQVLLPFIEKSQKKFILNFSTGLASMGLDHEPKAATYSISKTGISMLTHKQAKTKPELTVIAVDPGWVKTVMGGAGALIEPAESVEALLALMARSTPAESGKFFTRTGTEIPW</sequence>
<name>A0ACB8TNW1_9APHY</name>